<dbReference type="Proteomes" id="UP001165289">
    <property type="component" value="Unassembled WGS sequence"/>
</dbReference>
<dbReference type="AlphaFoldDB" id="A0AAV7JSL6"/>
<gene>
    <name evidence="1" type="ORF">LOD99_4748</name>
</gene>
<name>A0AAV7JSL6_9METZ</name>
<dbReference type="EMBL" id="JAKMXF010000301">
    <property type="protein sequence ID" value="KAI6651869.1"/>
    <property type="molecule type" value="Genomic_DNA"/>
</dbReference>
<organism evidence="1 2">
    <name type="scientific">Oopsacas minuta</name>
    <dbReference type="NCBI Taxonomy" id="111878"/>
    <lineage>
        <taxon>Eukaryota</taxon>
        <taxon>Metazoa</taxon>
        <taxon>Porifera</taxon>
        <taxon>Hexactinellida</taxon>
        <taxon>Hexasterophora</taxon>
        <taxon>Lyssacinosida</taxon>
        <taxon>Leucopsacidae</taxon>
        <taxon>Oopsacas</taxon>
    </lineage>
</organism>
<evidence type="ECO:0000313" key="1">
    <source>
        <dbReference type="EMBL" id="KAI6651869.1"/>
    </source>
</evidence>
<protein>
    <submittedName>
        <fullName evidence="1">Uncharacterized protein</fullName>
    </submittedName>
</protein>
<proteinExistence type="predicted"/>
<sequence length="93" mass="10147">MYTIFTGRGGAACQCCFAGQTDVSDPDVVIAGFPLNCTLQAIKDTVVELTSDGKEHTAYPSRQRAGITHEPASSIEVFPKHPYTHTYVYFIGF</sequence>
<accession>A0AAV7JSL6</accession>
<keyword evidence="2" id="KW-1185">Reference proteome</keyword>
<comment type="caution">
    <text evidence="1">The sequence shown here is derived from an EMBL/GenBank/DDBJ whole genome shotgun (WGS) entry which is preliminary data.</text>
</comment>
<reference evidence="1 2" key="1">
    <citation type="journal article" date="2023" name="BMC Biol.">
        <title>The compact genome of the sponge Oopsacas minuta (Hexactinellida) is lacking key metazoan core genes.</title>
        <authorList>
            <person name="Santini S."/>
            <person name="Schenkelaars Q."/>
            <person name="Jourda C."/>
            <person name="Duchesne M."/>
            <person name="Belahbib H."/>
            <person name="Rocher C."/>
            <person name="Selva M."/>
            <person name="Riesgo A."/>
            <person name="Vervoort M."/>
            <person name="Leys S.P."/>
            <person name="Kodjabachian L."/>
            <person name="Le Bivic A."/>
            <person name="Borchiellini C."/>
            <person name="Claverie J.M."/>
            <person name="Renard E."/>
        </authorList>
    </citation>
    <scope>NUCLEOTIDE SEQUENCE [LARGE SCALE GENOMIC DNA]</scope>
    <source>
        <strain evidence="1">SPO-2</strain>
    </source>
</reference>
<evidence type="ECO:0000313" key="2">
    <source>
        <dbReference type="Proteomes" id="UP001165289"/>
    </source>
</evidence>